<dbReference type="AlphaFoldDB" id="A0A1W1BS86"/>
<keyword evidence="1" id="KW-0812">Transmembrane</keyword>
<dbReference type="EMBL" id="FPHJ01000017">
    <property type="protein sequence ID" value="SFV56386.1"/>
    <property type="molecule type" value="Genomic_DNA"/>
</dbReference>
<name>A0A1W1BS86_9ZZZZ</name>
<organism evidence="2">
    <name type="scientific">hydrothermal vent metagenome</name>
    <dbReference type="NCBI Taxonomy" id="652676"/>
    <lineage>
        <taxon>unclassified sequences</taxon>
        <taxon>metagenomes</taxon>
        <taxon>ecological metagenomes</taxon>
    </lineage>
</organism>
<proteinExistence type="predicted"/>
<feature type="transmembrane region" description="Helical" evidence="1">
    <location>
        <begin position="130"/>
        <end position="147"/>
    </location>
</feature>
<evidence type="ECO:0000313" key="2">
    <source>
        <dbReference type="EMBL" id="SFV56386.1"/>
    </source>
</evidence>
<feature type="transmembrane region" description="Helical" evidence="1">
    <location>
        <begin position="36"/>
        <end position="56"/>
    </location>
</feature>
<feature type="transmembrane region" description="Helical" evidence="1">
    <location>
        <begin position="6"/>
        <end position="24"/>
    </location>
</feature>
<gene>
    <name evidence="2" type="ORF">MNB_SUP05-5-484</name>
</gene>
<feature type="transmembrane region" description="Helical" evidence="1">
    <location>
        <begin position="62"/>
        <end position="81"/>
    </location>
</feature>
<protein>
    <submittedName>
        <fullName evidence="2">Uncharacterized protein</fullName>
    </submittedName>
</protein>
<sequence>MKSKTLISWLIAIWASYVFLESLPYKFTGAAEPIHIFSVIGAWISSFLGNTIGALFANYGAYLVGSFELLTSLVLLSPIVLKNKRQRIHFIGGIMATTVMSGAVFFHLITPLGWIVEWTENGQTYRDADLANAALSIIILGLVLTYINKK</sequence>
<keyword evidence="1" id="KW-0472">Membrane</keyword>
<feature type="transmembrane region" description="Helical" evidence="1">
    <location>
        <begin position="88"/>
        <end position="110"/>
    </location>
</feature>
<accession>A0A1W1BS86</accession>
<evidence type="ECO:0000256" key="1">
    <source>
        <dbReference type="SAM" id="Phobius"/>
    </source>
</evidence>
<reference evidence="2" key="1">
    <citation type="submission" date="2016-10" db="EMBL/GenBank/DDBJ databases">
        <authorList>
            <person name="de Groot N.N."/>
        </authorList>
    </citation>
    <scope>NUCLEOTIDE SEQUENCE</scope>
</reference>
<keyword evidence="1" id="KW-1133">Transmembrane helix</keyword>